<evidence type="ECO:0000256" key="1">
    <source>
        <dbReference type="ARBA" id="ARBA00011073"/>
    </source>
</evidence>
<dbReference type="InterPro" id="IPR036852">
    <property type="entry name" value="Peptidase_S8/S53_dom_sf"/>
</dbReference>
<gene>
    <name evidence="9" type="ORF">D0Q02_17745</name>
</gene>
<dbReference type="OrthoDB" id="9813435at2"/>
<evidence type="ECO:0000259" key="8">
    <source>
        <dbReference type="Pfam" id="PF00082"/>
    </source>
</evidence>
<protein>
    <submittedName>
        <fullName evidence="9">Peptidase S8</fullName>
    </submittedName>
</protein>
<reference evidence="9 10" key="1">
    <citation type="submission" date="2018-08" db="EMBL/GenBank/DDBJ databases">
        <title>Verrucosispora craniellae sp. nov., isolated from a marine sponge in the South China Sea.</title>
        <authorList>
            <person name="Li L."/>
            <person name="Lin H.W."/>
        </authorList>
    </citation>
    <scope>NUCLEOTIDE SEQUENCE [LARGE SCALE GENOMIC DNA]</scope>
    <source>
        <strain evidence="9 10">LHW63014</strain>
    </source>
</reference>
<evidence type="ECO:0000256" key="5">
    <source>
        <dbReference type="PROSITE-ProRule" id="PRU01240"/>
    </source>
</evidence>
<dbReference type="PANTHER" id="PTHR43399:SF4">
    <property type="entry name" value="CELL WALL-ASSOCIATED PROTEASE"/>
    <property type="match status" value="1"/>
</dbReference>
<feature type="transmembrane region" description="Helical" evidence="7">
    <location>
        <begin position="238"/>
        <end position="260"/>
    </location>
</feature>
<sequence>MRDDHLTSGDAGSPWAVVAAVLAGGATVTIALLTQAGGWLIDQVLLLSGLDRFVPLWPLASLFTVLLISAATLPLALFPRSTAIRAAGRAWLSGTLALGVLGLLRTIPPVHHEAYLAALALTAALLALLAHRLSPRLAPAPRSAPPAVPGWQTTPPVPPSSPESPGAGAESPGAQVVADPGSDRPGPVADPPEATGPDRASPPAPRPTSVTLLGVAGGLVLLMPWVRFGALGGLLETLLAGLAAAAVGALAGALLDARFWGHHEVDEPPRPARLVLLGGLVAGVVLLLVGAGAGQSGAQLPLLLALPPAGFALAALRALARRTDRRHGRLPTAWLVGLGVFGPLAFTDPEEVTLLLAGSRDIPFWVAVTTGAGLLIALLLSIGYALLLARLSARPPRRATAWTTALIMLLTVGVGGAVAGQPGLHGERLFVVLREQADLTGLPAGAGKAGRDARAEEVYRRLVDTAERTQVGLRRDLRRLRLDHTAYYLVNAIEVDGGPAVRAWLTARPEVARVLVSQRLRPLPVPDGTTRGDAPAPTGPPWNITMIGADRVWSELAVTGAGVTVGSSDSGVDAGHPALAPGFRGGDDSWFDPWNDSRTPTDRSGHGTHTAGSAVGRGGIGVAPGAQWVGCVNLDRNLGNPATYLDCLQFMLAPFPPGGDPFAQGRPARAPEILTNSWGCPPIEGCDPRALVPAVDALEAAGILVVAAAGNTGPFCRSIQDPPAPYPDVLTVGAVDDRRRVTDFSSRGPAPSGVNKPDLVAPGADVLSAMPGGGYATLGGTSMATPQVAGVVALMWSANPDLVGDLDRTRRILRDTATPIDVPAGSSTCGGTANVAGAGLVDAYAAVETARG</sequence>
<evidence type="ECO:0000256" key="3">
    <source>
        <dbReference type="ARBA" id="ARBA00022801"/>
    </source>
</evidence>
<feature type="compositionally biased region" description="Low complexity" evidence="6">
    <location>
        <begin position="163"/>
        <end position="174"/>
    </location>
</feature>
<evidence type="ECO:0000256" key="2">
    <source>
        <dbReference type="ARBA" id="ARBA00022670"/>
    </source>
</evidence>
<feature type="transmembrane region" description="Helical" evidence="7">
    <location>
        <begin position="90"/>
        <end position="108"/>
    </location>
</feature>
<evidence type="ECO:0000256" key="4">
    <source>
        <dbReference type="ARBA" id="ARBA00022825"/>
    </source>
</evidence>
<feature type="region of interest" description="Disordered" evidence="6">
    <location>
        <begin position="139"/>
        <end position="207"/>
    </location>
</feature>
<feature type="active site" description="Charge relay system" evidence="5">
    <location>
        <position position="606"/>
    </location>
</feature>
<feature type="transmembrane region" description="Helical" evidence="7">
    <location>
        <begin position="272"/>
        <end position="294"/>
    </location>
</feature>
<proteinExistence type="inferred from homology"/>
<dbReference type="PROSITE" id="PS51892">
    <property type="entry name" value="SUBTILASE"/>
    <property type="match status" value="1"/>
</dbReference>
<keyword evidence="3 5" id="KW-0378">Hydrolase</keyword>
<dbReference type="GO" id="GO:0006508">
    <property type="term" value="P:proteolysis"/>
    <property type="evidence" value="ECO:0007669"/>
    <property type="project" value="UniProtKB-KW"/>
</dbReference>
<dbReference type="InterPro" id="IPR051048">
    <property type="entry name" value="Peptidase_S8/S53_subtilisin"/>
</dbReference>
<feature type="transmembrane region" description="Helical" evidence="7">
    <location>
        <begin position="56"/>
        <end position="78"/>
    </location>
</feature>
<comment type="similarity">
    <text evidence="1 5">Belongs to the peptidase S8 family.</text>
</comment>
<feature type="transmembrane region" description="Helical" evidence="7">
    <location>
        <begin position="114"/>
        <end position="133"/>
    </location>
</feature>
<dbReference type="EMBL" id="QVFU01000018">
    <property type="protein sequence ID" value="RFS45267.1"/>
    <property type="molecule type" value="Genomic_DNA"/>
</dbReference>
<evidence type="ECO:0000256" key="7">
    <source>
        <dbReference type="SAM" id="Phobius"/>
    </source>
</evidence>
<evidence type="ECO:0000313" key="10">
    <source>
        <dbReference type="Proteomes" id="UP000262621"/>
    </source>
</evidence>
<feature type="transmembrane region" description="Helical" evidence="7">
    <location>
        <begin position="209"/>
        <end position="226"/>
    </location>
</feature>
<dbReference type="RefSeq" id="WP_117229098.1">
    <property type="nucleotide sequence ID" value="NZ_CP061725.1"/>
</dbReference>
<dbReference type="PROSITE" id="PS00138">
    <property type="entry name" value="SUBTILASE_SER"/>
    <property type="match status" value="1"/>
</dbReference>
<dbReference type="AlphaFoldDB" id="A0A372FWU0"/>
<feature type="transmembrane region" description="Helical" evidence="7">
    <location>
        <begin position="300"/>
        <end position="319"/>
    </location>
</feature>
<dbReference type="Proteomes" id="UP000262621">
    <property type="component" value="Unassembled WGS sequence"/>
</dbReference>
<evidence type="ECO:0000256" key="6">
    <source>
        <dbReference type="SAM" id="MobiDB-lite"/>
    </source>
</evidence>
<feature type="transmembrane region" description="Helical" evidence="7">
    <location>
        <begin position="399"/>
        <end position="419"/>
    </location>
</feature>
<keyword evidence="7" id="KW-1133">Transmembrane helix</keyword>
<feature type="transmembrane region" description="Helical" evidence="7">
    <location>
        <begin position="12"/>
        <end position="36"/>
    </location>
</feature>
<dbReference type="InterPro" id="IPR000209">
    <property type="entry name" value="Peptidase_S8/S53_dom"/>
</dbReference>
<feature type="active site" description="Charge relay system" evidence="5">
    <location>
        <position position="782"/>
    </location>
</feature>
<feature type="active site" description="Charge relay system" evidence="5">
    <location>
        <position position="569"/>
    </location>
</feature>
<feature type="transmembrane region" description="Helical" evidence="7">
    <location>
        <begin position="331"/>
        <end position="347"/>
    </location>
</feature>
<keyword evidence="7" id="KW-0472">Membrane</keyword>
<dbReference type="InterPro" id="IPR015500">
    <property type="entry name" value="Peptidase_S8_subtilisin-rel"/>
</dbReference>
<keyword evidence="4 5" id="KW-0720">Serine protease</keyword>
<organism evidence="9 10">
    <name type="scientific">Micromonospora craniellae</name>
    <dbReference type="NCBI Taxonomy" id="2294034"/>
    <lineage>
        <taxon>Bacteria</taxon>
        <taxon>Bacillati</taxon>
        <taxon>Actinomycetota</taxon>
        <taxon>Actinomycetes</taxon>
        <taxon>Micromonosporales</taxon>
        <taxon>Micromonosporaceae</taxon>
        <taxon>Micromonospora</taxon>
    </lineage>
</organism>
<dbReference type="InterPro" id="IPR023828">
    <property type="entry name" value="Peptidase_S8_Ser-AS"/>
</dbReference>
<feature type="domain" description="Peptidase S8/S53" evidence="8">
    <location>
        <begin position="560"/>
        <end position="820"/>
    </location>
</feature>
<accession>A0A372FWU0</accession>
<comment type="caution">
    <text evidence="9">The sequence shown here is derived from an EMBL/GenBank/DDBJ whole genome shotgun (WGS) entry which is preliminary data.</text>
</comment>
<keyword evidence="10" id="KW-1185">Reference proteome</keyword>
<dbReference type="PANTHER" id="PTHR43399">
    <property type="entry name" value="SUBTILISIN-RELATED"/>
    <property type="match status" value="1"/>
</dbReference>
<dbReference type="PRINTS" id="PR00723">
    <property type="entry name" value="SUBTILISIN"/>
</dbReference>
<feature type="transmembrane region" description="Helical" evidence="7">
    <location>
        <begin position="362"/>
        <end position="387"/>
    </location>
</feature>
<feature type="region of interest" description="Disordered" evidence="6">
    <location>
        <begin position="568"/>
        <end position="615"/>
    </location>
</feature>
<dbReference type="Gene3D" id="3.40.50.200">
    <property type="entry name" value="Peptidase S8/S53 domain"/>
    <property type="match status" value="1"/>
</dbReference>
<dbReference type="GO" id="GO:0004252">
    <property type="term" value="F:serine-type endopeptidase activity"/>
    <property type="evidence" value="ECO:0007669"/>
    <property type="project" value="UniProtKB-UniRule"/>
</dbReference>
<name>A0A372FWU0_9ACTN</name>
<evidence type="ECO:0000313" key="9">
    <source>
        <dbReference type="EMBL" id="RFS45267.1"/>
    </source>
</evidence>
<keyword evidence="7" id="KW-0812">Transmembrane</keyword>
<dbReference type="SUPFAM" id="SSF52743">
    <property type="entry name" value="Subtilisin-like"/>
    <property type="match status" value="1"/>
</dbReference>
<keyword evidence="2 5" id="KW-0645">Protease</keyword>
<dbReference type="Pfam" id="PF00082">
    <property type="entry name" value="Peptidase_S8"/>
    <property type="match status" value="1"/>
</dbReference>